<evidence type="ECO:0000259" key="7">
    <source>
        <dbReference type="Pfam" id="PF04542"/>
    </source>
</evidence>
<dbReference type="EMBL" id="JANFXK010000017">
    <property type="protein sequence ID" value="MCQ4637917.1"/>
    <property type="molecule type" value="Genomic_DNA"/>
</dbReference>
<evidence type="ECO:0000256" key="2">
    <source>
        <dbReference type="ARBA" id="ARBA00023015"/>
    </source>
</evidence>
<evidence type="ECO:0000256" key="4">
    <source>
        <dbReference type="ARBA" id="ARBA00023125"/>
    </source>
</evidence>
<dbReference type="InterPro" id="IPR014244">
    <property type="entry name" value="RNA_pol_sigma-I"/>
</dbReference>
<accession>A0ABT1RRX9</accession>
<keyword evidence="2 6" id="KW-0805">Transcription regulation</keyword>
<dbReference type="RefSeq" id="WP_256133100.1">
    <property type="nucleotide sequence ID" value="NZ_JANFXK010000017.1"/>
</dbReference>
<proteinExistence type="inferred from homology"/>
<dbReference type="PIRSF" id="PIRSF038953">
    <property type="entry name" value="SigI"/>
    <property type="match status" value="1"/>
</dbReference>
<dbReference type="InterPro" id="IPR007627">
    <property type="entry name" value="RNA_pol_sigma70_r2"/>
</dbReference>
<dbReference type="InterPro" id="IPR013325">
    <property type="entry name" value="RNA_pol_sigma_r2"/>
</dbReference>
<name>A0ABT1RRX9_9FIRM</name>
<keyword evidence="1 6" id="KW-0963">Cytoplasm</keyword>
<gene>
    <name evidence="6" type="primary">sigI</name>
    <name evidence="8" type="ORF">NE619_14370</name>
</gene>
<feature type="domain" description="RNA polymerase sigma-70 region 2" evidence="7">
    <location>
        <begin position="17"/>
        <end position="86"/>
    </location>
</feature>
<dbReference type="Proteomes" id="UP001524502">
    <property type="component" value="Unassembled WGS sequence"/>
</dbReference>
<comment type="similarity">
    <text evidence="6">Belongs to the sigma-70 factor family. SigI subfamily.</text>
</comment>
<evidence type="ECO:0000313" key="9">
    <source>
        <dbReference type="Proteomes" id="UP001524502"/>
    </source>
</evidence>
<keyword evidence="6" id="KW-0346">Stress response</keyword>
<evidence type="ECO:0000256" key="5">
    <source>
        <dbReference type="ARBA" id="ARBA00023163"/>
    </source>
</evidence>
<dbReference type="Pfam" id="PF04542">
    <property type="entry name" value="Sigma70_r2"/>
    <property type="match status" value="1"/>
</dbReference>
<comment type="caution">
    <text evidence="8">The sequence shown here is derived from an EMBL/GenBank/DDBJ whole genome shotgun (WGS) entry which is preliminary data.</text>
</comment>
<reference evidence="8 9" key="1">
    <citation type="submission" date="2022-06" db="EMBL/GenBank/DDBJ databases">
        <title>Isolation of gut microbiota from human fecal samples.</title>
        <authorList>
            <person name="Pamer E.G."/>
            <person name="Barat B."/>
            <person name="Waligurski E."/>
            <person name="Medina S."/>
            <person name="Paddock L."/>
            <person name="Mostad J."/>
        </authorList>
    </citation>
    <scope>NUCLEOTIDE SEQUENCE [LARGE SCALE GENOMIC DNA]</scope>
    <source>
        <strain evidence="8 9">SL.3.17</strain>
    </source>
</reference>
<dbReference type="Gene3D" id="1.10.1740.10">
    <property type="match status" value="1"/>
</dbReference>
<feature type="short sequence motif" description="Polymerase core binding" evidence="6">
    <location>
        <begin position="43"/>
        <end position="56"/>
    </location>
</feature>
<keyword evidence="3 6" id="KW-0731">Sigma factor</keyword>
<keyword evidence="4 6" id="KW-0238">DNA-binding</keyword>
<evidence type="ECO:0000313" key="8">
    <source>
        <dbReference type="EMBL" id="MCQ4637917.1"/>
    </source>
</evidence>
<dbReference type="HAMAP" id="MF_02064">
    <property type="entry name" value="Sigma70_SigI"/>
    <property type="match status" value="1"/>
</dbReference>
<comment type="activity regulation">
    <text evidence="6">Negatively regulated by the anti-sigma-I factor RsgI.</text>
</comment>
<evidence type="ECO:0000256" key="1">
    <source>
        <dbReference type="ARBA" id="ARBA00022490"/>
    </source>
</evidence>
<evidence type="ECO:0000256" key="3">
    <source>
        <dbReference type="ARBA" id="ARBA00023082"/>
    </source>
</evidence>
<comment type="subunit">
    <text evidence="6">Interacts with RsgI.</text>
</comment>
<keyword evidence="5 6" id="KW-0804">Transcription</keyword>
<keyword evidence="9" id="KW-1185">Reference proteome</keyword>
<feature type="DNA-binding region" description="H-T-H motif" evidence="6">
    <location>
        <begin position="175"/>
        <end position="194"/>
    </location>
</feature>
<evidence type="ECO:0000256" key="6">
    <source>
        <dbReference type="HAMAP-Rule" id="MF_02064"/>
    </source>
</evidence>
<comment type="subcellular location">
    <subcellularLocation>
        <location evidence="6">Cytoplasm</location>
    </subcellularLocation>
</comment>
<protein>
    <recommendedName>
        <fullName evidence="6">RNA polymerase sigma factor SigI</fullName>
    </recommendedName>
</protein>
<sequence length="223" mass="25557">MTLTPGEKIELNNLEKLIENHMAFLIRTVSGLTGRYISIENDEEFSIALSAFAEAVERYDPERGNFLTFAKLVIESRLKTYLAKEGSRPRQVSLEQLREEGRDFPEEAEEDKRHLHQEILAYREELLKFGLTLERLADESPRHKDTRAKAIHIADTASRDEATVETTFGKRRLPIRQVARLAKVTEKIVKRSKSFILAAMIIFVKRFPGLMGWIKGTGCLDVL</sequence>
<organism evidence="8 9">
    <name type="scientific">Anaerovorax odorimutans</name>
    <dbReference type="NCBI Taxonomy" id="109327"/>
    <lineage>
        <taxon>Bacteria</taxon>
        <taxon>Bacillati</taxon>
        <taxon>Bacillota</taxon>
        <taxon>Clostridia</taxon>
        <taxon>Peptostreptococcales</taxon>
        <taxon>Anaerovoracaceae</taxon>
        <taxon>Anaerovorax</taxon>
    </lineage>
</organism>
<dbReference type="SUPFAM" id="SSF88946">
    <property type="entry name" value="Sigma2 domain of RNA polymerase sigma factors"/>
    <property type="match status" value="1"/>
</dbReference>
<comment type="function">
    <text evidence="6">Sigma factors are initiation factors that promote the attachment of RNA polymerase to specific initiation sites and are then released.</text>
</comment>